<keyword evidence="2" id="KW-1185">Reference proteome</keyword>
<dbReference type="AlphaFoldDB" id="A0A1G8JXY6"/>
<proteinExistence type="predicted"/>
<organism evidence="1 2">
    <name type="scientific">Desulfosporosinus hippei DSM 8344</name>
    <dbReference type="NCBI Taxonomy" id="1121419"/>
    <lineage>
        <taxon>Bacteria</taxon>
        <taxon>Bacillati</taxon>
        <taxon>Bacillota</taxon>
        <taxon>Clostridia</taxon>
        <taxon>Eubacteriales</taxon>
        <taxon>Desulfitobacteriaceae</taxon>
        <taxon>Desulfosporosinus</taxon>
    </lineage>
</organism>
<evidence type="ECO:0000313" key="1">
    <source>
        <dbReference type="EMBL" id="SDI36044.1"/>
    </source>
</evidence>
<sequence length="38" mass="4116">ASIERISSSESVLGSYKLGDIKRSEMALGHPVVVETLR</sequence>
<feature type="non-terminal residue" evidence="1">
    <location>
        <position position="1"/>
    </location>
</feature>
<accession>A0A1G8JXY6</accession>
<reference evidence="2" key="1">
    <citation type="submission" date="2016-10" db="EMBL/GenBank/DDBJ databases">
        <authorList>
            <person name="Varghese N."/>
            <person name="Submissions S."/>
        </authorList>
    </citation>
    <scope>NUCLEOTIDE SEQUENCE [LARGE SCALE GENOMIC DNA]</scope>
    <source>
        <strain evidence="2">DSM 8344</strain>
    </source>
</reference>
<gene>
    <name evidence="1" type="ORF">SAMN05443529_1351</name>
</gene>
<evidence type="ECO:0000313" key="2">
    <source>
        <dbReference type="Proteomes" id="UP000198656"/>
    </source>
</evidence>
<protein>
    <submittedName>
        <fullName evidence="1">Uncharacterized protein</fullName>
    </submittedName>
</protein>
<dbReference type="Proteomes" id="UP000198656">
    <property type="component" value="Unassembled WGS sequence"/>
</dbReference>
<dbReference type="EMBL" id="FNCP01000035">
    <property type="protein sequence ID" value="SDI36044.1"/>
    <property type="molecule type" value="Genomic_DNA"/>
</dbReference>
<name>A0A1G8JXY6_9FIRM</name>